<dbReference type="Pfam" id="PF01871">
    <property type="entry name" value="AMMECR1"/>
    <property type="match status" value="1"/>
</dbReference>
<evidence type="ECO:0000313" key="2">
    <source>
        <dbReference type="EMBL" id="RXE59951.1"/>
    </source>
</evidence>
<proteinExistence type="predicted"/>
<dbReference type="AlphaFoldDB" id="A0A4Q0I6G6"/>
<dbReference type="EMBL" id="RLII01000003">
    <property type="protein sequence ID" value="RXE59951.1"/>
    <property type="molecule type" value="Genomic_DNA"/>
</dbReference>
<dbReference type="GO" id="GO:0016702">
    <property type="term" value="F:oxidoreductase activity, acting on single donors with incorporation of molecular oxygen, incorporation of two atoms of oxygen"/>
    <property type="evidence" value="ECO:0007669"/>
    <property type="project" value="UniProtKB-ARBA"/>
</dbReference>
<name>A0A4Q0I6G6_9FIRM</name>
<gene>
    <name evidence="2" type="primary">amrA</name>
    <name evidence="2" type="ORF">EFD62_04150</name>
</gene>
<dbReference type="GO" id="GO:0008198">
    <property type="term" value="F:ferrous iron binding"/>
    <property type="evidence" value="ECO:0007669"/>
    <property type="project" value="InterPro"/>
</dbReference>
<organism evidence="2 3">
    <name type="scientific">Acetivibrio mesophilus</name>
    <dbReference type="NCBI Taxonomy" id="2487273"/>
    <lineage>
        <taxon>Bacteria</taxon>
        <taxon>Bacillati</taxon>
        <taxon>Bacillota</taxon>
        <taxon>Clostridia</taxon>
        <taxon>Eubacteriales</taxon>
        <taxon>Oscillospiraceae</taxon>
        <taxon>Acetivibrio</taxon>
    </lineage>
</organism>
<dbReference type="NCBIfam" id="TIGR04336">
    <property type="entry name" value="AmmeMemoSam_B"/>
    <property type="match status" value="1"/>
</dbReference>
<evidence type="ECO:0000313" key="3">
    <source>
        <dbReference type="Proteomes" id="UP000289166"/>
    </source>
</evidence>
<dbReference type="NCBIfam" id="TIGR00296">
    <property type="entry name" value="TIGR00296 family protein"/>
    <property type="match status" value="1"/>
</dbReference>
<feature type="domain" description="AMMECR1" evidence="1">
    <location>
        <begin position="292"/>
        <end position="462"/>
    </location>
</feature>
<dbReference type="NCBIfam" id="TIGR04335">
    <property type="entry name" value="AmmeMemoSam_A"/>
    <property type="match status" value="1"/>
</dbReference>
<dbReference type="OrthoDB" id="159752at2"/>
<dbReference type="SUPFAM" id="SSF53213">
    <property type="entry name" value="LigB-like"/>
    <property type="match status" value="1"/>
</dbReference>
<dbReference type="PANTHER" id="PTHR13016:SF0">
    <property type="entry name" value="AMME SYNDROME CANDIDATE GENE 1 PROTEIN"/>
    <property type="match status" value="1"/>
</dbReference>
<comment type="caution">
    <text evidence="2">The sequence shown here is derived from an EMBL/GenBank/DDBJ whole genome shotgun (WGS) entry which is preliminary data.</text>
</comment>
<protein>
    <submittedName>
        <fullName evidence="2">AmmeMemoRadiSam system protein A</fullName>
    </submittedName>
</protein>
<dbReference type="InterPro" id="IPR023473">
    <property type="entry name" value="AMMECR1"/>
</dbReference>
<dbReference type="InterPro" id="IPR004183">
    <property type="entry name" value="Xdiol_dOase_suB"/>
</dbReference>
<accession>A0A4Q0I6G6</accession>
<dbReference type="PANTHER" id="PTHR13016">
    <property type="entry name" value="AMMECR1 HOMOLOG"/>
    <property type="match status" value="1"/>
</dbReference>
<dbReference type="InterPro" id="IPR036071">
    <property type="entry name" value="AMMECR1_dom_sf"/>
</dbReference>
<dbReference type="PROSITE" id="PS51112">
    <property type="entry name" value="AMMECR1"/>
    <property type="match status" value="1"/>
</dbReference>
<dbReference type="SUPFAM" id="SSF143447">
    <property type="entry name" value="AMMECR1-like"/>
    <property type="match status" value="1"/>
</dbReference>
<dbReference type="InterPro" id="IPR027485">
    <property type="entry name" value="AMMECR1_N"/>
</dbReference>
<dbReference type="Gene3D" id="3.30.700.20">
    <property type="entry name" value="Hypothetical protein ph0010, domain 1"/>
    <property type="match status" value="1"/>
</dbReference>
<evidence type="ECO:0000259" key="1">
    <source>
        <dbReference type="PROSITE" id="PS51112"/>
    </source>
</evidence>
<dbReference type="Gene3D" id="3.40.830.10">
    <property type="entry name" value="LigB-like"/>
    <property type="match status" value="1"/>
</dbReference>
<dbReference type="RefSeq" id="WP_128705783.1">
    <property type="nucleotide sequence ID" value="NZ_RLII01000003.1"/>
</dbReference>
<dbReference type="Proteomes" id="UP000289166">
    <property type="component" value="Unassembled WGS sequence"/>
</dbReference>
<keyword evidence="3" id="KW-1185">Reference proteome</keyword>
<reference evidence="3" key="1">
    <citation type="submission" date="2018-11" db="EMBL/GenBank/DDBJ databases">
        <title>Genome sequencing of a novel mesophilic and cellulolytic organism within the genus Hungateiclostridium.</title>
        <authorList>
            <person name="Rettenmaier R."/>
            <person name="Liebl W."/>
            <person name="Zverlov V."/>
        </authorList>
    </citation>
    <scope>NUCLEOTIDE SEQUENCE [LARGE SCALE GENOMIC DNA]</scope>
    <source>
        <strain evidence="3">N2K1</strain>
    </source>
</reference>
<dbReference type="CDD" id="cd07951">
    <property type="entry name" value="ED_3B_N_AMMECR1"/>
    <property type="match status" value="1"/>
</dbReference>
<sequence>MGKIISSYIFPHPPLIVPEIGKGDENGALMTIRACEKAADEIGKEKPSTIILTTSHAPLFEDYIYINDYKTLQGDFGRFGAGKVKLSFDNNFKLVDSIVEFAKKEGIEAGGINEGIGKKYGISGDLDHGALVPLYYISRVYSDFRLVHIAMSTLTLEEHYKFGMCIGKAVRDSNEDVVFVSSGDLSHRLTSDGPYGYNKHAGEFDELFVKSIEKDDIDRILDIDEKLRDDAAECGLRSFVIMLGALDGYSVVPEVYSYEGPFGVGYMVARIGVGGEDPSRRMLDRRRRGRNKSVDPYVSLAKKALEAYVREGKVLDDYDGLPQEMTEGKAGTFVSIKKKGELRGCIGTIAPTRENIASEIIHNAISSGTADPRFYPVKPYELDELEYSVDVLMEPEAIDSMDKLDVVRYGVIVRSGRRTGLLLPNLENVDAPEQQVSIALQKAGINPEEKYTLERFEVIRHK</sequence>
<dbReference type="Pfam" id="PF02900">
    <property type="entry name" value="LigB"/>
    <property type="match status" value="1"/>
</dbReference>
<dbReference type="InterPro" id="IPR027623">
    <property type="entry name" value="AmmeMemoSam_A"/>
</dbReference>
<dbReference type="InterPro" id="IPR002733">
    <property type="entry name" value="AMMECR1_domain"/>
</dbReference>